<evidence type="ECO:0000313" key="6">
    <source>
        <dbReference type="Proteomes" id="UP000225379"/>
    </source>
</evidence>
<dbReference type="PANTHER" id="PTHR30154">
    <property type="entry name" value="LEUCINE-RESPONSIVE REGULATORY PROTEIN"/>
    <property type="match status" value="1"/>
</dbReference>
<dbReference type="Pfam" id="PF01037">
    <property type="entry name" value="AsnC_trans_reg"/>
    <property type="match status" value="1"/>
</dbReference>
<keyword evidence="3" id="KW-0804">Transcription</keyword>
<dbReference type="Gene3D" id="3.30.70.920">
    <property type="match status" value="1"/>
</dbReference>
<dbReference type="SMART" id="SM00344">
    <property type="entry name" value="HTH_ASNC"/>
    <property type="match status" value="1"/>
</dbReference>
<gene>
    <name evidence="5" type="ORF">CRT60_18675</name>
</gene>
<dbReference type="PROSITE" id="PS50956">
    <property type="entry name" value="HTH_ASNC_2"/>
    <property type="match status" value="1"/>
</dbReference>
<proteinExistence type="predicted"/>
<dbReference type="Gene3D" id="1.10.10.10">
    <property type="entry name" value="Winged helix-like DNA-binding domain superfamily/Winged helix DNA-binding domain"/>
    <property type="match status" value="1"/>
</dbReference>
<dbReference type="EMBL" id="PDKW01000042">
    <property type="protein sequence ID" value="PGH56007.1"/>
    <property type="molecule type" value="Genomic_DNA"/>
</dbReference>
<dbReference type="PRINTS" id="PR00033">
    <property type="entry name" value="HTHASNC"/>
</dbReference>
<dbReference type="InterPro" id="IPR000485">
    <property type="entry name" value="AsnC-type_HTH_dom"/>
</dbReference>
<sequence length="159" mass="17880">MDPLDKMDAAIADRLQQDGRLSNARLSEQLALSEASCWRRQKRLEESGVIKGYQAVLDRRKLGFGVMAFVQIVCTQHGEEVTAAFERIIQDCPSVLSCHNTTGEADFLLVVVARDLDDYSGFVDRVLRKLPGVASIRSNLSLREMKETNRLPVQQAPYR</sequence>
<evidence type="ECO:0000256" key="1">
    <source>
        <dbReference type="ARBA" id="ARBA00023015"/>
    </source>
</evidence>
<accession>A0A2B8BFI0</accession>
<dbReference type="InterPro" id="IPR019887">
    <property type="entry name" value="Tscrpt_reg_AsnC/Lrp_C"/>
</dbReference>
<dbReference type="SUPFAM" id="SSF54909">
    <property type="entry name" value="Dimeric alpha+beta barrel"/>
    <property type="match status" value="1"/>
</dbReference>
<evidence type="ECO:0000313" key="5">
    <source>
        <dbReference type="EMBL" id="PGH56007.1"/>
    </source>
</evidence>
<dbReference type="InterPro" id="IPR011008">
    <property type="entry name" value="Dimeric_a/b-barrel"/>
</dbReference>
<keyword evidence="1" id="KW-0805">Transcription regulation</keyword>
<dbReference type="GO" id="GO:0043200">
    <property type="term" value="P:response to amino acid"/>
    <property type="evidence" value="ECO:0007669"/>
    <property type="project" value="TreeGrafter"/>
</dbReference>
<dbReference type="RefSeq" id="WP_098738722.1">
    <property type="nucleotide sequence ID" value="NZ_PDKW01000042.1"/>
</dbReference>
<keyword evidence="6" id="KW-1185">Reference proteome</keyword>
<dbReference type="SUPFAM" id="SSF46785">
    <property type="entry name" value="Winged helix' DNA-binding domain"/>
    <property type="match status" value="1"/>
</dbReference>
<evidence type="ECO:0000256" key="2">
    <source>
        <dbReference type="ARBA" id="ARBA00023125"/>
    </source>
</evidence>
<dbReference type="InterPro" id="IPR036388">
    <property type="entry name" value="WH-like_DNA-bd_sf"/>
</dbReference>
<dbReference type="PANTHER" id="PTHR30154:SF46">
    <property type="entry name" value="TRANSCRIPTIONAL REGULATORY PROTEIN"/>
    <property type="match status" value="1"/>
</dbReference>
<dbReference type="Proteomes" id="UP000225379">
    <property type="component" value="Unassembled WGS sequence"/>
</dbReference>
<keyword evidence="2" id="KW-0238">DNA-binding</keyword>
<comment type="caution">
    <text evidence="5">The sequence shown here is derived from an EMBL/GenBank/DDBJ whole genome shotgun (WGS) entry which is preliminary data.</text>
</comment>
<dbReference type="GO" id="GO:0043565">
    <property type="term" value="F:sequence-specific DNA binding"/>
    <property type="evidence" value="ECO:0007669"/>
    <property type="project" value="InterPro"/>
</dbReference>
<evidence type="ECO:0000256" key="3">
    <source>
        <dbReference type="ARBA" id="ARBA00023163"/>
    </source>
</evidence>
<dbReference type="InterPro" id="IPR036390">
    <property type="entry name" value="WH_DNA-bd_sf"/>
</dbReference>
<dbReference type="OrthoDB" id="9813313at2"/>
<name>A0A2B8BFI0_9PROT</name>
<organism evidence="5 6">
    <name type="scientific">Azospirillum palustre</name>
    <dbReference type="NCBI Taxonomy" id="2044885"/>
    <lineage>
        <taxon>Bacteria</taxon>
        <taxon>Pseudomonadati</taxon>
        <taxon>Pseudomonadota</taxon>
        <taxon>Alphaproteobacteria</taxon>
        <taxon>Rhodospirillales</taxon>
        <taxon>Azospirillaceae</taxon>
        <taxon>Azospirillum</taxon>
    </lineage>
</organism>
<dbReference type="GO" id="GO:0005829">
    <property type="term" value="C:cytosol"/>
    <property type="evidence" value="ECO:0007669"/>
    <property type="project" value="TreeGrafter"/>
</dbReference>
<dbReference type="InterPro" id="IPR019888">
    <property type="entry name" value="Tscrpt_reg_AsnC-like"/>
</dbReference>
<feature type="domain" description="HTH asnC-type" evidence="4">
    <location>
        <begin position="4"/>
        <end position="65"/>
    </location>
</feature>
<evidence type="ECO:0000259" key="4">
    <source>
        <dbReference type="PROSITE" id="PS50956"/>
    </source>
</evidence>
<dbReference type="Pfam" id="PF13412">
    <property type="entry name" value="HTH_24"/>
    <property type="match status" value="1"/>
</dbReference>
<reference evidence="6" key="1">
    <citation type="submission" date="2017-10" db="EMBL/GenBank/DDBJ databases">
        <authorList>
            <person name="Kravchenko I.K."/>
            <person name="Grouzdev D.S."/>
        </authorList>
    </citation>
    <scope>NUCLEOTIDE SEQUENCE [LARGE SCALE GENOMIC DNA]</scope>
    <source>
        <strain evidence="6">B2</strain>
    </source>
</reference>
<dbReference type="AlphaFoldDB" id="A0A2B8BFI0"/>
<protein>
    <submittedName>
        <fullName evidence="5">AsnC family transcriptional regulator</fullName>
    </submittedName>
</protein>